<dbReference type="Proteomes" id="UP001144978">
    <property type="component" value="Unassembled WGS sequence"/>
</dbReference>
<gene>
    <name evidence="1" type="ORF">NUW54_g12366</name>
</gene>
<reference evidence="1" key="1">
    <citation type="submission" date="2022-08" db="EMBL/GenBank/DDBJ databases">
        <title>Genome Sequence of Pycnoporus sanguineus.</title>
        <authorList>
            <person name="Buettner E."/>
        </authorList>
    </citation>
    <scope>NUCLEOTIDE SEQUENCE</scope>
    <source>
        <strain evidence="1">CG-C14</strain>
    </source>
</reference>
<organism evidence="1 2">
    <name type="scientific">Trametes sanguinea</name>
    <dbReference type="NCBI Taxonomy" id="158606"/>
    <lineage>
        <taxon>Eukaryota</taxon>
        <taxon>Fungi</taxon>
        <taxon>Dikarya</taxon>
        <taxon>Basidiomycota</taxon>
        <taxon>Agaricomycotina</taxon>
        <taxon>Agaricomycetes</taxon>
        <taxon>Polyporales</taxon>
        <taxon>Polyporaceae</taxon>
        <taxon>Trametes</taxon>
    </lineage>
</organism>
<keyword evidence="2" id="KW-1185">Reference proteome</keyword>
<evidence type="ECO:0000313" key="2">
    <source>
        <dbReference type="Proteomes" id="UP001144978"/>
    </source>
</evidence>
<proteinExistence type="predicted"/>
<sequence length="214" mass="24472">MIAQASAAGSANAVRDLAFTTIARKTEIVYRQAFQWLVAVASVASLQSWAGSWLFTYIRWHKGTEYVEKSCAEMSPEDAQAVREQIKVIKKNRSWGQPYLAYYAFWPMHSCAVHEWMRLENWYGPLVHERTVQGLTSSTADVIGDDVPQYDASQKESNPVSQFLSAYVPILIKQTRMLSLDEMVFDRGTVPPLNADPERPKNPLERFLQWLRII</sequence>
<accession>A0ACC1MZ29</accession>
<protein>
    <submittedName>
        <fullName evidence="1">Uncharacterized protein</fullName>
    </submittedName>
</protein>
<dbReference type="EMBL" id="JANSHE010005238">
    <property type="protein sequence ID" value="KAJ2971998.1"/>
    <property type="molecule type" value="Genomic_DNA"/>
</dbReference>
<comment type="caution">
    <text evidence="1">The sequence shown here is derived from an EMBL/GenBank/DDBJ whole genome shotgun (WGS) entry which is preliminary data.</text>
</comment>
<evidence type="ECO:0000313" key="1">
    <source>
        <dbReference type="EMBL" id="KAJ2971998.1"/>
    </source>
</evidence>
<name>A0ACC1MZ29_9APHY</name>